<dbReference type="GO" id="GO:0006511">
    <property type="term" value="P:ubiquitin-dependent protein catabolic process"/>
    <property type="evidence" value="ECO:0007669"/>
    <property type="project" value="TreeGrafter"/>
</dbReference>
<keyword evidence="1" id="KW-0479">Metal-binding</keyword>
<accession>A0AAW1YEN6</accession>
<dbReference type="PROSITE" id="PS50089">
    <property type="entry name" value="ZF_RING_2"/>
    <property type="match status" value="1"/>
</dbReference>
<keyword evidence="7" id="KW-1185">Reference proteome</keyword>
<protein>
    <recommendedName>
        <fullName evidence="5">RING-type domain-containing protein</fullName>
    </recommendedName>
</protein>
<dbReference type="InterPro" id="IPR001841">
    <property type="entry name" value="Znf_RING"/>
</dbReference>
<comment type="caution">
    <text evidence="6">The sequence shown here is derived from an EMBL/GenBank/DDBJ whole genome shotgun (WGS) entry which is preliminary data.</text>
</comment>
<evidence type="ECO:0000256" key="2">
    <source>
        <dbReference type="ARBA" id="ARBA00022771"/>
    </source>
</evidence>
<dbReference type="GO" id="GO:0005634">
    <property type="term" value="C:nucleus"/>
    <property type="evidence" value="ECO:0007669"/>
    <property type="project" value="TreeGrafter"/>
</dbReference>
<evidence type="ECO:0000256" key="1">
    <source>
        <dbReference type="ARBA" id="ARBA00022723"/>
    </source>
</evidence>
<evidence type="ECO:0000256" key="4">
    <source>
        <dbReference type="PROSITE-ProRule" id="PRU00175"/>
    </source>
</evidence>
<dbReference type="GO" id="GO:0061630">
    <property type="term" value="F:ubiquitin protein ligase activity"/>
    <property type="evidence" value="ECO:0007669"/>
    <property type="project" value="TreeGrafter"/>
</dbReference>
<gene>
    <name evidence="6" type="ORF">M0R45_003200</name>
</gene>
<evidence type="ECO:0000313" key="7">
    <source>
        <dbReference type="Proteomes" id="UP001457282"/>
    </source>
</evidence>
<feature type="domain" description="RING-type" evidence="5">
    <location>
        <begin position="195"/>
        <end position="239"/>
    </location>
</feature>
<proteinExistence type="predicted"/>
<dbReference type="InterPro" id="IPR013083">
    <property type="entry name" value="Znf_RING/FYVE/PHD"/>
</dbReference>
<dbReference type="SMART" id="SM00184">
    <property type="entry name" value="RING"/>
    <property type="match status" value="1"/>
</dbReference>
<dbReference type="Proteomes" id="UP001457282">
    <property type="component" value="Unassembled WGS sequence"/>
</dbReference>
<sequence>MSVLVTKHDIYTCCSGSVGWGIVPGSCEESHDALKIHFTFTKQTEHAYGPNEDVIESFHRIKSELVITIRPSELCSEDATSVMQSDSVRLIVNFINAYYPPEYIESERPMTVAKIIQLVQNSIDSIPWPPNRVMIVTRSEVVRILHHVNDIVVMASLLCCLHSTKRGTCCICMDDQDDGDGEPTCCLDSTKRGTCCICMDDEDEYEAGRNGSRLPCLHVFHASCINKWLVRNPHCPICRYSIPPSIATWF</sequence>
<evidence type="ECO:0000259" key="5">
    <source>
        <dbReference type="PROSITE" id="PS50089"/>
    </source>
</evidence>
<dbReference type="Gene3D" id="3.30.40.10">
    <property type="entry name" value="Zinc/RING finger domain, C3HC4 (zinc finger)"/>
    <property type="match status" value="1"/>
</dbReference>
<evidence type="ECO:0000256" key="3">
    <source>
        <dbReference type="ARBA" id="ARBA00022833"/>
    </source>
</evidence>
<dbReference type="AlphaFoldDB" id="A0AAW1YEN6"/>
<organism evidence="6 7">
    <name type="scientific">Rubus argutus</name>
    <name type="common">Southern blackberry</name>
    <dbReference type="NCBI Taxonomy" id="59490"/>
    <lineage>
        <taxon>Eukaryota</taxon>
        <taxon>Viridiplantae</taxon>
        <taxon>Streptophyta</taxon>
        <taxon>Embryophyta</taxon>
        <taxon>Tracheophyta</taxon>
        <taxon>Spermatophyta</taxon>
        <taxon>Magnoliopsida</taxon>
        <taxon>eudicotyledons</taxon>
        <taxon>Gunneridae</taxon>
        <taxon>Pentapetalae</taxon>
        <taxon>rosids</taxon>
        <taxon>fabids</taxon>
        <taxon>Rosales</taxon>
        <taxon>Rosaceae</taxon>
        <taxon>Rosoideae</taxon>
        <taxon>Rosoideae incertae sedis</taxon>
        <taxon>Rubus</taxon>
    </lineage>
</organism>
<dbReference type="PANTHER" id="PTHR45931">
    <property type="entry name" value="SI:CH211-59O9.10"/>
    <property type="match status" value="1"/>
</dbReference>
<dbReference type="GO" id="GO:0008270">
    <property type="term" value="F:zinc ion binding"/>
    <property type="evidence" value="ECO:0007669"/>
    <property type="project" value="UniProtKB-KW"/>
</dbReference>
<keyword evidence="3" id="KW-0862">Zinc</keyword>
<name>A0AAW1YEN6_RUBAR</name>
<dbReference type="SUPFAM" id="SSF57850">
    <property type="entry name" value="RING/U-box"/>
    <property type="match status" value="1"/>
</dbReference>
<evidence type="ECO:0000313" key="6">
    <source>
        <dbReference type="EMBL" id="KAK9947584.1"/>
    </source>
</evidence>
<dbReference type="Pfam" id="PF13639">
    <property type="entry name" value="zf-RING_2"/>
    <property type="match status" value="1"/>
</dbReference>
<dbReference type="PANTHER" id="PTHR45931:SF3">
    <property type="entry name" value="RING ZINC FINGER-CONTAINING PROTEIN"/>
    <property type="match status" value="1"/>
</dbReference>
<reference evidence="6 7" key="1">
    <citation type="journal article" date="2023" name="G3 (Bethesda)">
        <title>A chromosome-length genome assembly and annotation of blackberry (Rubus argutus, cv. 'Hillquist').</title>
        <authorList>
            <person name="Bruna T."/>
            <person name="Aryal R."/>
            <person name="Dudchenko O."/>
            <person name="Sargent D.J."/>
            <person name="Mead D."/>
            <person name="Buti M."/>
            <person name="Cavallini A."/>
            <person name="Hytonen T."/>
            <person name="Andres J."/>
            <person name="Pham M."/>
            <person name="Weisz D."/>
            <person name="Mascagni F."/>
            <person name="Usai G."/>
            <person name="Natali L."/>
            <person name="Bassil N."/>
            <person name="Fernandez G.E."/>
            <person name="Lomsadze A."/>
            <person name="Armour M."/>
            <person name="Olukolu B."/>
            <person name="Poorten T."/>
            <person name="Britton C."/>
            <person name="Davik J."/>
            <person name="Ashrafi H."/>
            <person name="Aiden E.L."/>
            <person name="Borodovsky M."/>
            <person name="Worthington M."/>
        </authorList>
    </citation>
    <scope>NUCLEOTIDE SEQUENCE [LARGE SCALE GENOMIC DNA]</scope>
    <source>
        <strain evidence="6">PI 553951</strain>
    </source>
</reference>
<keyword evidence="2 4" id="KW-0863">Zinc-finger</keyword>
<dbReference type="InterPro" id="IPR051834">
    <property type="entry name" value="RING_finger_E3_ligase"/>
</dbReference>
<dbReference type="EMBL" id="JBEDUW010000001">
    <property type="protein sequence ID" value="KAK9947584.1"/>
    <property type="molecule type" value="Genomic_DNA"/>
</dbReference>